<evidence type="ECO:0000313" key="2">
    <source>
        <dbReference type="EMBL" id="SCL16994.1"/>
    </source>
</evidence>
<proteinExistence type="predicted"/>
<sequence length="72" mass="7869">MAARADQDGVHPRLVLNDKKPPPTRLGREGASAYFLRNSNRITLLTCGMTIIGPPAWGEVTTVNPLEAWRAV</sequence>
<dbReference type="STRING" id="47866.GA0074694_1849"/>
<dbReference type="Proteomes" id="UP000198906">
    <property type="component" value="Unassembled WGS sequence"/>
</dbReference>
<protein>
    <submittedName>
        <fullName evidence="2">Uncharacterized protein</fullName>
    </submittedName>
</protein>
<evidence type="ECO:0000256" key="1">
    <source>
        <dbReference type="SAM" id="MobiDB-lite"/>
    </source>
</evidence>
<dbReference type="EMBL" id="FMHU01000001">
    <property type="protein sequence ID" value="SCL16994.1"/>
    <property type="molecule type" value="Genomic_DNA"/>
</dbReference>
<accession>A0A1C6RIK8</accession>
<organism evidence="2 3">
    <name type="scientific">Micromonospora inyonensis</name>
    <dbReference type="NCBI Taxonomy" id="47866"/>
    <lineage>
        <taxon>Bacteria</taxon>
        <taxon>Bacillati</taxon>
        <taxon>Actinomycetota</taxon>
        <taxon>Actinomycetes</taxon>
        <taxon>Micromonosporales</taxon>
        <taxon>Micromonosporaceae</taxon>
        <taxon>Micromonospora</taxon>
    </lineage>
</organism>
<feature type="compositionally biased region" description="Basic and acidic residues" evidence="1">
    <location>
        <begin position="1"/>
        <end position="21"/>
    </location>
</feature>
<reference evidence="3" key="1">
    <citation type="submission" date="2016-06" db="EMBL/GenBank/DDBJ databases">
        <authorList>
            <person name="Varghese N."/>
        </authorList>
    </citation>
    <scope>NUCLEOTIDE SEQUENCE [LARGE SCALE GENOMIC DNA]</scope>
    <source>
        <strain evidence="3">DSM 46123</strain>
    </source>
</reference>
<keyword evidence="3" id="KW-1185">Reference proteome</keyword>
<dbReference type="AlphaFoldDB" id="A0A1C6RIK8"/>
<name>A0A1C6RIK8_9ACTN</name>
<gene>
    <name evidence="2" type="ORF">GA0074694_1849</name>
</gene>
<feature type="region of interest" description="Disordered" evidence="1">
    <location>
        <begin position="1"/>
        <end position="28"/>
    </location>
</feature>
<evidence type="ECO:0000313" key="3">
    <source>
        <dbReference type="Proteomes" id="UP000198906"/>
    </source>
</evidence>